<evidence type="ECO:0000256" key="1">
    <source>
        <dbReference type="ARBA" id="ARBA00006484"/>
    </source>
</evidence>
<keyword evidence="3" id="KW-0560">Oxidoreductase</keyword>
<proteinExistence type="inferred from homology"/>
<dbReference type="Gene3D" id="3.40.50.720">
    <property type="entry name" value="NAD(P)-binding Rossmann-like Domain"/>
    <property type="match status" value="1"/>
</dbReference>
<keyword evidence="2" id="KW-0521">NADP</keyword>
<sequence length="274" mass="28570">MESLSLKQKVVVLTGAASGIGRATALLLAREGALLSLADVNESALETLSLELERLQHESFPEDRPKKPLTTVLDVRSQAACTAWIETTVAHFDGRLVSGAANLAGVISPSISLERGTIRNISDSEFDWVMDVNVKGTLNCLRAQLPHMVVGQNGRGGGAIVNAASIAGMVGVERNSPYVAAKHAIVGLTRTLAKEEGPNAIRANAIAPGIIATPMISHIESIAGTSELFGKGDPGALARKGDAEEAARLVAFLLSPTSSFVNGTLIPVDGGWMC</sequence>
<keyword evidence="5" id="KW-1185">Reference proteome</keyword>
<comment type="caution">
    <text evidence="4">The sequence shown here is derived from an EMBL/GenBank/DDBJ whole genome shotgun (WGS) entry which is preliminary data.</text>
</comment>
<gene>
    <name evidence="4" type="ORF">PG999_007358</name>
</gene>
<dbReference type="Pfam" id="PF13561">
    <property type="entry name" value="adh_short_C2"/>
    <property type="match status" value="1"/>
</dbReference>
<dbReference type="InterPro" id="IPR020904">
    <property type="entry name" value="Sc_DH/Rdtase_CS"/>
</dbReference>
<dbReference type="PROSITE" id="PS00061">
    <property type="entry name" value="ADH_SHORT"/>
    <property type="match status" value="1"/>
</dbReference>
<protein>
    <submittedName>
        <fullName evidence="4">NAD(P)-binding protein</fullName>
    </submittedName>
</protein>
<dbReference type="InterPro" id="IPR036291">
    <property type="entry name" value="NAD(P)-bd_dom_sf"/>
</dbReference>
<dbReference type="GO" id="GO:0016491">
    <property type="term" value="F:oxidoreductase activity"/>
    <property type="evidence" value="ECO:0007669"/>
    <property type="project" value="UniProtKB-KW"/>
</dbReference>
<dbReference type="AlphaFoldDB" id="A0AAW0QY17"/>
<evidence type="ECO:0000313" key="4">
    <source>
        <dbReference type="EMBL" id="KAK8115289.1"/>
    </source>
</evidence>
<dbReference type="CDD" id="cd05233">
    <property type="entry name" value="SDR_c"/>
    <property type="match status" value="1"/>
</dbReference>
<reference evidence="4 5" key="1">
    <citation type="submission" date="2023-01" db="EMBL/GenBank/DDBJ databases">
        <title>Analysis of 21 Apiospora genomes using comparative genomics revels a genus with tremendous synthesis potential of carbohydrate active enzymes and secondary metabolites.</title>
        <authorList>
            <person name="Sorensen T."/>
        </authorList>
    </citation>
    <scope>NUCLEOTIDE SEQUENCE [LARGE SCALE GENOMIC DNA]</scope>
    <source>
        <strain evidence="4 5">CBS 117206</strain>
    </source>
</reference>
<name>A0AAW0QY17_9PEZI</name>
<dbReference type="Proteomes" id="UP001392437">
    <property type="component" value="Unassembled WGS sequence"/>
</dbReference>
<dbReference type="PRINTS" id="PR00081">
    <property type="entry name" value="GDHRDH"/>
</dbReference>
<dbReference type="EMBL" id="JAQQWP010000006">
    <property type="protein sequence ID" value="KAK8115289.1"/>
    <property type="molecule type" value="Genomic_DNA"/>
</dbReference>
<accession>A0AAW0QY17</accession>
<dbReference type="PANTHER" id="PTHR24321">
    <property type="entry name" value="DEHYDROGENASES, SHORT CHAIN"/>
    <property type="match status" value="1"/>
</dbReference>
<organism evidence="4 5">
    <name type="scientific">Apiospora kogelbergensis</name>
    <dbReference type="NCBI Taxonomy" id="1337665"/>
    <lineage>
        <taxon>Eukaryota</taxon>
        <taxon>Fungi</taxon>
        <taxon>Dikarya</taxon>
        <taxon>Ascomycota</taxon>
        <taxon>Pezizomycotina</taxon>
        <taxon>Sordariomycetes</taxon>
        <taxon>Xylariomycetidae</taxon>
        <taxon>Amphisphaeriales</taxon>
        <taxon>Apiosporaceae</taxon>
        <taxon>Apiospora</taxon>
    </lineage>
</organism>
<evidence type="ECO:0000256" key="2">
    <source>
        <dbReference type="ARBA" id="ARBA00022857"/>
    </source>
</evidence>
<dbReference type="PRINTS" id="PR00080">
    <property type="entry name" value="SDRFAMILY"/>
</dbReference>
<comment type="similarity">
    <text evidence="1">Belongs to the short-chain dehydrogenases/reductases (SDR) family.</text>
</comment>
<dbReference type="FunFam" id="3.40.50.720:FF:000084">
    <property type="entry name" value="Short-chain dehydrogenase reductase"/>
    <property type="match status" value="1"/>
</dbReference>
<dbReference type="SUPFAM" id="SSF51735">
    <property type="entry name" value="NAD(P)-binding Rossmann-fold domains"/>
    <property type="match status" value="1"/>
</dbReference>
<dbReference type="PANTHER" id="PTHR24321:SF8">
    <property type="entry name" value="ESTRADIOL 17-BETA-DEHYDROGENASE 8-RELATED"/>
    <property type="match status" value="1"/>
</dbReference>
<evidence type="ECO:0000256" key="3">
    <source>
        <dbReference type="ARBA" id="ARBA00023002"/>
    </source>
</evidence>
<dbReference type="InterPro" id="IPR002347">
    <property type="entry name" value="SDR_fam"/>
</dbReference>
<evidence type="ECO:0000313" key="5">
    <source>
        <dbReference type="Proteomes" id="UP001392437"/>
    </source>
</evidence>